<feature type="compositionally biased region" description="Basic residues" evidence="1">
    <location>
        <begin position="151"/>
        <end position="174"/>
    </location>
</feature>
<organism evidence="3 5">
    <name type="scientific">Medicago truncatula</name>
    <name type="common">Barrel medic</name>
    <name type="synonym">Medicago tribuloides</name>
    <dbReference type="NCBI Taxonomy" id="3880"/>
    <lineage>
        <taxon>Eukaryota</taxon>
        <taxon>Viridiplantae</taxon>
        <taxon>Streptophyta</taxon>
        <taxon>Embryophyta</taxon>
        <taxon>Tracheophyta</taxon>
        <taxon>Spermatophyta</taxon>
        <taxon>Magnoliopsida</taxon>
        <taxon>eudicotyledons</taxon>
        <taxon>Gunneridae</taxon>
        <taxon>Pentapetalae</taxon>
        <taxon>rosids</taxon>
        <taxon>fabids</taxon>
        <taxon>Fabales</taxon>
        <taxon>Fabaceae</taxon>
        <taxon>Papilionoideae</taxon>
        <taxon>50 kb inversion clade</taxon>
        <taxon>NPAAA clade</taxon>
        <taxon>Hologalegina</taxon>
        <taxon>IRL clade</taxon>
        <taxon>Trifolieae</taxon>
        <taxon>Medicago</taxon>
    </lineage>
</organism>
<feature type="region of interest" description="Disordered" evidence="1">
    <location>
        <begin position="542"/>
        <end position="596"/>
    </location>
</feature>
<dbReference type="EnsemblPlants" id="KEH30454">
    <property type="protein sequence ID" value="KEH30454"/>
    <property type="gene ID" value="MTR_4g071143"/>
</dbReference>
<dbReference type="InterPro" id="IPR046796">
    <property type="entry name" value="Transposase_32_dom"/>
</dbReference>
<dbReference type="EMBL" id="CM001220">
    <property type="protein sequence ID" value="KEH30454.1"/>
    <property type="molecule type" value="Genomic_DNA"/>
</dbReference>
<accession>A0A072UL36</accession>
<evidence type="ECO:0000256" key="1">
    <source>
        <dbReference type="SAM" id="MobiDB-lite"/>
    </source>
</evidence>
<reference evidence="4" key="3">
    <citation type="submission" date="2015-04" db="UniProtKB">
        <authorList>
            <consortium name="EnsemblPlants"/>
        </authorList>
    </citation>
    <scope>IDENTIFICATION</scope>
    <source>
        <strain evidence="4">cv. Jemalong A17</strain>
    </source>
</reference>
<dbReference type="Pfam" id="PF20167">
    <property type="entry name" value="Transposase_32"/>
    <property type="match status" value="1"/>
</dbReference>
<reference evidence="3 5" key="2">
    <citation type="journal article" date="2014" name="BMC Genomics">
        <title>An improved genome release (version Mt4.0) for the model legume Medicago truncatula.</title>
        <authorList>
            <person name="Tang H."/>
            <person name="Krishnakumar V."/>
            <person name="Bidwell S."/>
            <person name="Rosen B."/>
            <person name="Chan A."/>
            <person name="Zhou S."/>
            <person name="Gentzbittel L."/>
            <person name="Childs K.L."/>
            <person name="Yandell M."/>
            <person name="Gundlach H."/>
            <person name="Mayer K.F."/>
            <person name="Schwartz D.C."/>
            <person name="Town C.D."/>
        </authorList>
    </citation>
    <scope>GENOME REANNOTATION</scope>
    <source>
        <strain evidence="3">A17</strain>
        <strain evidence="4 5">cv. Jemalong A17</strain>
    </source>
</reference>
<dbReference type="PANTHER" id="PTHR24216">
    <property type="entry name" value="PAXILLIN-RELATED"/>
    <property type="match status" value="1"/>
</dbReference>
<feature type="compositionally biased region" description="Basic and acidic residues" evidence="1">
    <location>
        <begin position="258"/>
        <end position="273"/>
    </location>
</feature>
<feature type="compositionally biased region" description="Low complexity" evidence="1">
    <location>
        <begin position="773"/>
        <end position="792"/>
    </location>
</feature>
<feature type="compositionally biased region" description="Basic and acidic residues" evidence="1">
    <location>
        <begin position="545"/>
        <end position="564"/>
    </location>
</feature>
<evidence type="ECO:0000259" key="2">
    <source>
        <dbReference type="Pfam" id="PF20167"/>
    </source>
</evidence>
<feature type="compositionally biased region" description="Polar residues" evidence="1">
    <location>
        <begin position="62"/>
        <end position="80"/>
    </location>
</feature>
<dbReference type="PaxDb" id="3880-AET01820"/>
<dbReference type="PANTHER" id="PTHR24216:SF65">
    <property type="entry name" value="PAXILLIN-LIKE PROTEIN 1"/>
    <property type="match status" value="1"/>
</dbReference>
<keyword evidence="5" id="KW-1185">Reference proteome</keyword>
<feature type="compositionally biased region" description="Polar residues" evidence="1">
    <location>
        <begin position="44"/>
        <end position="55"/>
    </location>
</feature>
<feature type="compositionally biased region" description="Basic residues" evidence="1">
    <location>
        <begin position="285"/>
        <end position="294"/>
    </location>
</feature>
<feature type="compositionally biased region" description="Polar residues" evidence="1">
    <location>
        <begin position="1"/>
        <end position="11"/>
    </location>
</feature>
<feature type="region of interest" description="Disordered" evidence="1">
    <location>
        <begin position="1"/>
        <end position="95"/>
    </location>
</feature>
<protein>
    <recommendedName>
        <fullName evidence="2">Putative plant transposon protein domain-containing protein</fullName>
    </recommendedName>
</protein>
<sequence length="819" mass="92333">MARTKGTGNTNPDDSSPSPSPTRSPSPPSPPVTKPQSSPPLFDSTPQSPKETTPFETPPQSPLNNSTEPIMQDGYLTNETTPEKTPLKNDEKLPFIPDPESFHPLAMVLYVEPKPTSVNLNLNTPRIVVEDQPTASQEPPNLNKMAPHLRNMTKRKLPPKKAKSAPNPRPRKSQRLLSAVGTKKTNSVDTTVHEISDSDEETEPTTPLAEKTPSPLKPKPKSNKKVSKPPIKVSVPKPKPKPTVKDKGKQKQTAQPERSPERSSESLSDKDYELSSDYSPECSPKRKNPSKQKIIHISTGKRVPLFDPSLKKDFKEKWGNRSIGIGRYYDFVKLEKDKVVLKEYVDEQGWTKFLQLRERHYPKLVQAFYFMAEAYPEESLIVSRIKDVEIRLTPQVISDTLGISNSGQTVFGDDWFEKLEVNSENVYKLLFKPNVTEFVSSNLLPTPKMLNGISQHCVLPRNGNFQHVSSNDLLVMYHLFMKEKLSMPHIIIHNMINVIQSRNKKSCLPYGMALTKIFIKNHIPFEGEKTIFEYSQFTPKNLSHMKQEPVDEPPSDLKRKREDGSDLQNPVPENASGEHCNPPERSSERSPVMEEDQELLENFGNHASLSKVKASEILQSFTEKTIITKPSKLFISPQKHDYSALFQCDSVDKLFAPQAFDSSVQMDSLKSLQTNLSFPSRFNESPSMAQRIFEHNERPTKRSKVEKDCSKTRSDLTRVIEGNNAILHYLSWMTFEMSLSRKWKDSISDKNEFARPEQNPFPVPMYPMFMPTISSSSDASSPTIPPTAAAAPFHDDKGGDDLGDYELGGPGKQLGSREE</sequence>
<gene>
    <name evidence="3" type="ordered locus">MTR_4g071143</name>
</gene>
<feature type="compositionally biased region" description="Basic and acidic residues" evidence="1">
    <location>
        <begin position="81"/>
        <end position="93"/>
    </location>
</feature>
<proteinExistence type="predicted"/>
<feature type="region of interest" description="Disordered" evidence="1">
    <location>
        <begin position="131"/>
        <end position="294"/>
    </location>
</feature>
<feature type="region of interest" description="Disordered" evidence="1">
    <location>
        <begin position="773"/>
        <end position="819"/>
    </location>
</feature>
<reference evidence="3 5" key="1">
    <citation type="journal article" date="2011" name="Nature">
        <title>The Medicago genome provides insight into the evolution of rhizobial symbioses.</title>
        <authorList>
            <person name="Young N.D."/>
            <person name="Debelle F."/>
            <person name="Oldroyd G.E."/>
            <person name="Geurts R."/>
            <person name="Cannon S.B."/>
            <person name="Udvardi M.K."/>
            <person name="Benedito V.A."/>
            <person name="Mayer K.F."/>
            <person name="Gouzy J."/>
            <person name="Schoof H."/>
            <person name="Van de Peer Y."/>
            <person name="Proost S."/>
            <person name="Cook D.R."/>
            <person name="Meyers B.C."/>
            <person name="Spannagl M."/>
            <person name="Cheung F."/>
            <person name="De Mita S."/>
            <person name="Krishnakumar V."/>
            <person name="Gundlach H."/>
            <person name="Zhou S."/>
            <person name="Mudge J."/>
            <person name="Bharti A.K."/>
            <person name="Murray J.D."/>
            <person name="Naoumkina M.A."/>
            <person name="Rosen B."/>
            <person name="Silverstein K.A."/>
            <person name="Tang H."/>
            <person name="Rombauts S."/>
            <person name="Zhao P.X."/>
            <person name="Zhou P."/>
            <person name="Barbe V."/>
            <person name="Bardou P."/>
            <person name="Bechner M."/>
            <person name="Bellec A."/>
            <person name="Berger A."/>
            <person name="Berges H."/>
            <person name="Bidwell S."/>
            <person name="Bisseling T."/>
            <person name="Choisne N."/>
            <person name="Couloux A."/>
            <person name="Denny R."/>
            <person name="Deshpande S."/>
            <person name="Dai X."/>
            <person name="Doyle J.J."/>
            <person name="Dudez A.M."/>
            <person name="Farmer A.D."/>
            <person name="Fouteau S."/>
            <person name="Franken C."/>
            <person name="Gibelin C."/>
            <person name="Gish J."/>
            <person name="Goldstein S."/>
            <person name="Gonzalez A.J."/>
            <person name="Green P.J."/>
            <person name="Hallab A."/>
            <person name="Hartog M."/>
            <person name="Hua A."/>
            <person name="Humphray S.J."/>
            <person name="Jeong D.H."/>
            <person name="Jing Y."/>
            <person name="Jocker A."/>
            <person name="Kenton S.M."/>
            <person name="Kim D.J."/>
            <person name="Klee K."/>
            <person name="Lai H."/>
            <person name="Lang C."/>
            <person name="Lin S."/>
            <person name="Macmil S.L."/>
            <person name="Magdelenat G."/>
            <person name="Matthews L."/>
            <person name="McCorrison J."/>
            <person name="Monaghan E.L."/>
            <person name="Mun J.H."/>
            <person name="Najar F.Z."/>
            <person name="Nicholson C."/>
            <person name="Noirot C."/>
            <person name="O'Bleness M."/>
            <person name="Paule C.R."/>
            <person name="Poulain J."/>
            <person name="Prion F."/>
            <person name="Qin B."/>
            <person name="Qu C."/>
            <person name="Retzel E.F."/>
            <person name="Riddle C."/>
            <person name="Sallet E."/>
            <person name="Samain S."/>
            <person name="Samson N."/>
            <person name="Sanders I."/>
            <person name="Saurat O."/>
            <person name="Scarpelli C."/>
            <person name="Schiex T."/>
            <person name="Segurens B."/>
            <person name="Severin A.J."/>
            <person name="Sherrier D.J."/>
            <person name="Shi R."/>
            <person name="Sims S."/>
            <person name="Singer S.R."/>
            <person name="Sinharoy S."/>
            <person name="Sterck L."/>
            <person name="Viollet A."/>
            <person name="Wang B.B."/>
            <person name="Wang K."/>
            <person name="Wang M."/>
            <person name="Wang X."/>
            <person name="Warfsmann J."/>
            <person name="Weissenbach J."/>
            <person name="White D.D."/>
            <person name="White J.D."/>
            <person name="Wiley G.B."/>
            <person name="Wincker P."/>
            <person name="Xing Y."/>
            <person name="Yang L."/>
            <person name="Yao Z."/>
            <person name="Ying F."/>
            <person name="Zhai J."/>
            <person name="Zhou L."/>
            <person name="Zuber A."/>
            <person name="Denarie J."/>
            <person name="Dixon R.A."/>
            <person name="May G.D."/>
            <person name="Schwartz D.C."/>
            <person name="Rogers J."/>
            <person name="Quetier F."/>
            <person name="Town C.D."/>
            <person name="Roe B.A."/>
        </authorList>
    </citation>
    <scope>NUCLEOTIDE SEQUENCE [LARGE SCALE GENOMIC DNA]</scope>
    <source>
        <strain evidence="3">A17</strain>
        <strain evidence="4 5">cv. Jemalong A17</strain>
    </source>
</reference>
<evidence type="ECO:0000313" key="3">
    <source>
        <dbReference type="EMBL" id="KEH30454.1"/>
    </source>
</evidence>
<evidence type="ECO:0000313" key="5">
    <source>
        <dbReference type="Proteomes" id="UP000002051"/>
    </source>
</evidence>
<dbReference type="Proteomes" id="UP000002051">
    <property type="component" value="Chromosome 4"/>
</dbReference>
<feature type="compositionally biased region" description="Basic residues" evidence="1">
    <location>
        <begin position="218"/>
        <end position="227"/>
    </location>
</feature>
<name>A0A072UL36_MEDTR</name>
<dbReference type="AlphaFoldDB" id="A0A072UL36"/>
<feature type="compositionally biased region" description="Basic and acidic residues" evidence="1">
    <location>
        <begin position="581"/>
        <end position="592"/>
    </location>
</feature>
<evidence type="ECO:0000313" key="4">
    <source>
        <dbReference type="EnsemblPlants" id="KEH30454"/>
    </source>
</evidence>
<feature type="compositionally biased region" description="Pro residues" evidence="1">
    <location>
        <begin position="18"/>
        <end position="33"/>
    </location>
</feature>
<dbReference type="HOGENOM" id="CLU_027050_0_0_1"/>
<feature type="domain" description="Putative plant transposon protein" evidence="2">
    <location>
        <begin position="347"/>
        <end position="524"/>
    </location>
</feature>